<dbReference type="InterPro" id="IPR016155">
    <property type="entry name" value="Mopterin_synth/thiamin_S_b"/>
</dbReference>
<dbReference type="PANTHER" id="PTHR34472">
    <property type="entry name" value="SULFUR CARRIER PROTEIN THIS"/>
    <property type="match status" value="1"/>
</dbReference>
<dbReference type="InterPro" id="IPR012675">
    <property type="entry name" value="Beta-grasp_dom_sf"/>
</dbReference>
<protein>
    <submittedName>
        <fullName evidence="1">Sulfur carrier protein</fullName>
    </submittedName>
</protein>
<keyword evidence="2" id="KW-1185">Reference proteome</keyword>
<sequence length="94" mass="10552">MINFDKPPLCRSPSALRYNHDMDAKTPEITIFVNGEPTRVASDCTVEQLKASLDVGQRRIAIELNEDVVPRSEHASRQLRDHDRIEIIRAIGGG</sequence>
<dbReference type="SUPFAM" id="SSF54285">
    <property type="entry name" value="MoaD/ThiS"/>
    <property type="match status" value="1"/>
</dbReference>
<dbReference type="Gene3D" id="3.10.20.30">
    <property type="match status" value="1"/>
</dbReference>
<evidence type="ECO:0000313" key="2">
    <source>
        <dbReference type="Proteomes" id="UP000292298"/>
    </source>
</evidence>
<dbReference type="PANTHER" id="PTHR34472:SF1">
    <property type="entry name" value="SULFUR CARRIER PROTEIN THIS"/>
    <property type="match status" value="1"/>
</dbReference>
<reference evidence="1 2" key="1">
    <citation type="submission" date="2019-02" db="EMBL/GenBank/DDBJ databases">
        <title>Genomic Encyclopedia of Type Strains, Phase IV (KMG-IV): sequencing the most valuable type-strain genomes for metagenomic binning, comparative biology and taxonomic classification.</title>
        <authorList>
            <person name="Goeker M."/>
        </authorList>
    </citation>
    <scope>NUCLEOTIDE SEQUENCE [LARGE SCALE GENOMIC DNA]</scope>
    <source>
        <strain evidence="1 2">DSM 21056</strain>
    </source>
</reference>
<name>A0A4V6MHG9_9GAMM</name>
<dbReference type="CDD" id="cd00565">
    <property type="entry name" value="Ubl_ThiS"/>
    <property type="match status" value="1"/>
</dbReference>
<dbReference type="AlphaFoldDB" id="A0A4V6MHG9"/>
<proteinExistence type="predicted"/>
<accession>A0A4V6MHG9</accession>
<organism evidence="1 2">
    <name type="scientific">Spiribacter vilamensis</name>
    <dbReference type="NCBI Taxonomy" id="531306"/>
    <lineage>
        <taxon>Bacteria</taxon>
        <taxon>Pseudomonadati</taxon>
        <taxon>Pseudomonadota</taxon>
        <taxon>Gammaproteobacteria</taxon>
        <taxon>Chromatiales</taxon>
        <taxon>Ectothiorhodospiraceae</taxon>
        <taxon>Spiribacter</taxon>
    </lineage>
</organism>
<dbReference type="Proteomes" id="UP000292298">
    <property type="component" value="Unassembled WGS sequence"/>
</dbReference>
<evidence type="ECO:0000313" key="1">
    <source>
        <dbReference type="EMBL" id="RZU99345.1"/>
    </source>
</evidence>
<dbReference type="InterPro" id="IPR003749">
    <property type="entry name" value="ThiS/MoaD-like"/>
</dbReference>
<gene>
    <name evidence="1" type="ORF">EV698_1631</name>
</gene>
<dbReference type="InterPro" id="IPR010035">
    <property type="entry name" value="Thi_S"/>
</dbReference>
<dbReference type="NCBIfam" id="TIGR01683">
    <property type="entry name" value="thiS"/>
    <property type="match status" value="1"/>
</dbReference>
<dbReference type="EMBL" id="SHLI01000001">
    <property type="protein sequence ID" value="RZU99345.1"/>
    <property type="molecule type" value="Genomic_DNA"/>
</dbReference>
<comment type="caution">
    <text evidence="1">The sequence shown here is derived from an EMBL/GenBank/DDBJ whole genome shotgun (WGS) entry which is preliminary data.</text>
</comment>
<dbReference type="Pfam" id="PF02597">
    <property type="entry name" value="ThiS"/>
    <property type="match status" value="1"/>
</dbReference>